<evidence type="ECO:0000256" key="3">
    <source>
        <dbReference type="ARBA" id="ARBA00010541"/>
    </source>
</evidence>
<dbReference type="PANTHER" id="PTHR22939">
    <property type="entry name" value="SERINE PROTEASE FAMILY S1C HTRA-RELATED"/>
    <property type="match status" value="1"/>
</dbReference>
<dbReference type="SUPFAM" id="SSF50156">
    <property type="entry name" value="PDZ domain-like"/>
    <property type="match status" value="2"/>
</dbReference>
<keyword evidence="10" id="KW-0346">Stress response</keyword>
<accession>A0ABW4MJR7</accession>
<dbReference type="EC" id="3.4.21.107" evidence="4"/>
<evidence type="ECO:0000313" key="16">
    <source>
        <dbReference type="Proteomes" id="UP001597215"/>
    </source>
</evidence>
<dbReference type="InterPro" id="IPR001940">
    <property type="entry name" value="Peptidase_S1C"/>
</dbReference>
<dbReference type="Gene3D" id="2.30.42.10">
    <property type="match status" value="2"/>
</dbReference>
<evidence type="ECO:0000256" key="5">
    <source>
        <dbReference type="ARBA" id="ARBA00013958"/>
    </source>
</evidence>
<evidence type="ECO:0000313" key="15">
    <source>
        <dbReference type="EMBL" id="MFD1767782.1"/>
    </source>
</evidence>
<dbReference type="Pfam" id="PF13365">
    <property type="entry name" value="Trypsin_2"/>
    <property type="match status" value="1"/>
</dbReference>
<dbReference type="EMBL" id="JBHUEL010000011">
    <property type="protein sequence ID" value="MFD1767782.1"/>
    <property type="molecule type" value="Genomic_DNA"/>
</dbReference>
<evidence type="ECO:0000256" key="4">
    <source>
        <dbReference type="ARBA" id="ARBA00013035"/>
    </source>
</evidence>
<dbReference type="Proteomes" id="UP001597215">
    <property type="component" value="Unassembled WGS sequence"/>
</dbReference>
<keyword evidence="16" id="KW-1185">Reference proteome</keyword>
<comment type="similarity">
    <text evidence="3">Belongs to the peptidase S1C family.</text>
</comment>
<keyword evidence="6" id="KW-0645">Protease</keyword>
<proteinExistence type="inferred from homology"/>
<reference evidence="16" key="1">
    <citation type="journal article" date="2019" name="Int. J. Syst. Evol. Microbiol.">
        <title>The Global Catalogue of Microorganisms (GCM) 10K type strain sequencing project: providing services to taxonomists for standard genome sequencing and annotation.</title>
        <authorList>
            <consortium name="The Broad Institute Genomics Platform"/>
            <consortium name="The Broad Institute Genome Sequencing Center for Infectious Disease"/>
            <person name="Wu L."/>
            <person name="Ma J."/>
        </authorList>
    </citation>
    <scope>NUCLEOTIDE SEQUENCE [LARGE SCALE GENOMIC DNA]</scope>
    <source>
        <strain evidence="16">CGMCC 1.12449</strain>
    </source>
</reference>
<evidence type="ECO:0000256" key="2">
    <source>
        <dbReference type="ARBA" id="ARBA00004418"/>
    </source>
</evidence>
<keyword evidence="13" id="KW-0732">Signal</keyword>
<evidence type="ECO:0000256" key="12">
    <source>
        <dbReference type="SAM" id="MobiDB-lite"/>
    </source>
</evidence>
<evidence type="ECO:0000256" key="11">
    <source>
        <dbReference type="ARBA" id="ARBA00032850"/>
    </source>
</evidence>
<dbReference type="SMART" id="SM00228">
    <property type="entry name" value="PDZ"/>
    <property type="match status" value="2"/>
</dbReference>
<evidence type="ECO:0000259" key="14">
    <source>
        <dbReference type="PROSITE" id="PS50106"/>
    </source>
</evidence>
<comment type="catalytic activity">
    <reaction evidence="1">
        <text>Acts on substrates that are at least partially unfolded. The cleavage site P1 residue is normally between a pair of hydrophobic residues, such as Val-|-Val.</text>
        <dbReference type="EC" id="3.4.21.107"/>
    </reaction>
</comment>
<protein>
    <recommendedName>
        <fullName evidence="5">Probable periplasmic serine endoprotease DegP-like</fullName>
        <ecNumber evidence="4">3.4.21.107</ecNumber>
    </recommendedName>
    <alternativeName>
        <fullName evidence="11">Protease Do</fullName>
    </alternativeName>
</protein>
<feature type="signal peptide" evidence="13">
    <location>
        <begin position="1"/>
        <end position="22"/>
    </location>
</feature>
<dbReference type="Pfam" id="PF13180">
    <property type="entry name" value="PDZ_2"/>
    <property type="match status" value="1"/>
</dbReference>
<evidence type="ECO:0000256" key="1">
    <source>
        <dbReference type="ARBA" id="ARBA00001772"/>
    </source>
</evidence>
<dbReference type="Gene3D" id="2.40.10.120">
    <property type="match status" value="1"/>
</dbReference>
<name>A0ABW4MJR7_9SPHN</name>
<dbReference type="SUPFAM" id="SSF50494">
    <property type="entry name" value="Trypsin-like serine proteases"/>
    <property type="match status" value="1"/>
</dbReference>
<feature type="domain" description="PDZ" evidence="14">
    <location>
        <begin position="410"/>
        <end position="487"/>
    </location>
</feature>
<dbReference type="RefSeq" id="WP_374612714.1">
    <property type="nucleotide sequence ID" value="NZ_JBHUEL010000011.1"/>
</dbReference>
<feature type="domain" description="PDZ" evidence="14">
    <location>
        <begin position="273"/>
        <end position="341"/>
    </location>
</feature>
<sequence>MTIVRYAYGVTALLLLSGSAFALSTGDPGPAAAMQGPVTIAQSGLAPRGAPNSFADLAAQLQPAVVNIATKQKVQVATSFNPFTGERRPVTQEQQSGGSGFFISADGLIVTNNHVVAGGPRGEAVDEVTVTLFDGREFKAEILGRDATSDLALLKVKVTGVPYVEMETSENNRVGDWVIAIGNPLGLGSTVTAGIISALQRNIGAGGAYDRFIQTDTAINPGNSGGPLFNLQGKVIGINNRLISPVGANIGVGFAIPAEEAIPVIDSLRKGVRPERGYLGIGIQPVGADMADALGIDKNKGEFVTRIVQGEAADKAGLKEGDIVLKVNGRDVTPDDTLSYIVANIKPGTKIPLDILREGKPMRITATVGTRPSEEKLAQSTFDPDENKDFDQQGDNADSKTIREALGVSVIALDPEIARQLGMGTDVKGVVVDIAGSGSAAQAGIRRGDVLVSVNYKAVTNSAQLAAAIAEAKKAGRNAVLLGVKRRGAPTQYATVRIDG</sequence>
<dbReference type="Pfam" id="PF00595">
    <property type="entry name" value="PDZ"/>
    <property type="match status" value="1"/>
</dbReference>
<dbReference type="PRINTS" id="PR00834">
    <property type="entry name" value="PROTEASES2C"/>
</dbReference>
<evidence type="ECO:0000256" key="7">
    <source>
        <dbReference type="ARBA" id="ARBA00022764"/>
    </source>
</evidence>
<dbReference type="InterPro" id="IPR001478">
    <property type="entry name" value="PDZ"/>
</dbReference>
<dbReference type="InterPro" id="IPR009003">
    <property type="entry name" value="Peptidase_S1_PA"/>
</dbReference>
<organism evidence="15 16">
    <name type="scientific">Sphingorhabdus buctiana</name>
    <dbReference type="NCBI Taxonomy" id="1508805"/>
    <lineage>
        <taxon>Bacteria</taxon>
        <taxon>Pseudomonadati</taxon>
        <taxon>Pseudomonadota</taxon>
        <taxon>Alphaproteobacteria</taxon>
        <taxon>Sphingomonadales</taxon>
        <taxon>Sphingomonadaceae</taxon>
        <taxon>Sphingorhabdus</taxon>
    </lineage>
</organism>
<comment type="caution">
    <text evidence="15">The sequence shown here is derived from an EMBL/GenBank/DDBJ whole genome shotgun (WGS) entry which is preliminary data.</text>
</comment>
<keyword evidence="7" id="KW-0574">Periplasm</keyword>
<evidence type="ECO:0000256" key="8">
    <source>
        <dbReference type="ARBA" id="ARBA00022801"/>
    </source>
</evidence>
<keyword evidence="8" id="KW-0378">Hydrolase</keyword>
<dbReference type="PROSITE" id="PS50106">
    <property type="entry name" value="PDZ"/>
    <property type="match status" value="2"/>
</dbReference>
<feature type="chain" id="PRO_5046519190" description="Probable periplasmic serine endoprotease DegP-like" evidence="13">
    <location>
        <begin position="23"/>
        <end position="500"/>
    </location>
</feature>
<evidence type="ECO:0000256" key="6">
    <source>
        <dbReference type="ARBA" id="ARBA00022670"/>
    </source>
</evidence>
<gene>
    <name evidence="15" type="ORF">ACFSAG_13120</name>
</gene>
<feature type="compositionally biased region" description="Basic and acidic residues" evidence="12">
    <location>
        <begin position="385"/>
        <end position="397"/>
    </location>
</feature>
<evidence type="ECO:0000256" key="13">
    <source>
        <dbReference type="SAM" id="SignalP"/>
    </source>
</evidence>
<dbReference type="PANTHER" id="PTHR22939:SF130">
    <property type="entry name" value="PERIPLASMIC SERINE ENDOPROTEASE DEGP-LIKE-RELATED"/>
    <property type="match status" value="1"/>
</dbReference>
<evidence type="ECO:0000256" key="9">
    <source>
        <dbReference type="ARBA" id="ARBA00022825"/>
    </source>
</evidence>
<keyword evidence="9" id="KW-0720">Serine protease</keyword>
<evidence type="ECO:0000256" key="10">
    <source>
        <dbReference type="ARBA" id="ARBA00023016"/>
    </source>
</evidence>
<comment type="subcellular location">
    <subcellularLocation>
        <location evidence="2">Periplasm</location>
    </subcellularLocation>
</comment>
<feature type="region of interest" description="Disordered" evidence="12">
    <location>
        <begin position="369"/>
        <end position="397"/>
    </location>
</feature>
<dbReference type="InterPro" id="IPR036034">
    <property type="entry name" value="PDZ_sf"/>
</dbReference>